<comment type="caution">
    <text evidence="1">The sequence shown here is derived from an EMBL/GenBank/DDBJ whole genome shotgun (WGS) entry which is preliminary data.</text>
</comment>
<gene>
    <name evidence="1" type="ORF">CK203_110597</name>
</gene>
<dbReference type="Proteomes" id="UP000288805">
    <property type="component" value="Unassembled WGS sequence"/>
</dbReference>
<name>A0A438DQC3_VITVI</name>
<dbReference type="PANTHER" id="PTHR36025:SF1">
    <property type="entry name" value="DIHYDROOROTATE DEHYDROGENASE (DUF3598)"/>
    <property type="match status" value="1"/>
</dbReference>
<sequence length="146" mass="16184">MGVVVSVDGSDGNYGSKMVNGSVDDVILLSSGVVLAVLVVEGNERFGLQKQAILQYPQYKPYGCHKRLRIVHTIEFSNGGSDIRIMRVAVYEEQWVSLSSLPDQRDHHDMVLRAFWKPIGENLAIEGNIVALLEGLIARALIFPIY</sequence>
<dbReference type="AlphaFoldDB" id="A0A438DQC3"/>
<dbReference type="PANTHER" id="PTHR36025">
    <property type="entry name" value="DIHYDROOROTATE DEHYDROGENASE (DUF3598)"/>
    <property type="match status" value="1"/>
</dbReference>
<organism evidence="1 2">
    <name type="scientific">Vitis vinifera</name>
    <name type="common">Grape</name>
    <dbReference type="NCBI Taxonomy" id="29760"/>
    <lineage>
        <taxon>Eukaryota</taxon>
        <taxon>Viridiplantae</taxon>
        <taxon>Streptophyta</taxon>
        <taxon>Embryophyta</taxon>
        <taxon>Tracheophyta</taxon>
        <taxon>Spermatophyta</taxon>
        <taxon>Magnoliopsida</taxon>
        <taxon>eudicotyledons</taxon>
        <taxon>Gunneridae</taxon>
        <taxon>Pentapetalae</taxon>
        <taxon>rosids</taxon>
        <taxon>Vitales</taxon>
        <taxon>Vitaceae</taxon>
        <taxon>Viteae</taxon>
        <taxon>Vitis</taxon>
    </lineage>
</organism>
<evidence type="ECO:0000313" key="2">
    <source>
        <dbReference type="Proteomes" id="UP000288805"/>
    </source>
</evidence>
<protein>
    <submittedName>
        <fullName evidence="1">Uncharacterized protein</fullName>
    </submittedName>
</protein>
<accession>A0A438DQC3</accession>
<evidence type="ECO:0000313" key="1">
    <source>
        <dbReference type="EMBL" id="RVW37675.1"/>
    </source>
</evidence>
<reference evidence="1 2" key="1">
    <citation type="journal article" date="2018" name="PLoS Genet.">
        <title>Population sequencing reveals clonal diversity and ancestral inbreeding in the grapevine cultivar Chardonnay.</title>
        <authorList>
            <person name="Roach M.J."/>
            <person name="Johnson D.L."/>
            <person name="Bohlmann J."/>
            <person name="van Vuuren H.J."/>
            <person name="Jones S.J."/>
            <person name="Pretorius I.S."/>
            <person name="Schmidt S.A."/>
            <person name="Borneman A.R."/>
        </authorList>
    </citation>
    <scope>NUCLEOTIDE SEQUENCE [LARGE SCALE GENOMIC DNA]</scope>
    <source>
        <strain evidence="2">cv. Chardonnay</strain>
        <tissue evidence="1">Leaf</tissue>
    </source>
</reference>
<proteinExistence type="predicted"/>
<dbReference type="EMBL" id="QGNW01001531">
    <property type="protein sequence ID" value="RVW37675.1"/>
    <property type="molecule type" value="Genomic_DNA"/>
</dbReference>